<dbReference type="AlphaFoldDB" id="A0A2T5J4U7"/>
<organism evidence="1 2">
    <name type="scientific">Mucilaginibacter yixingensis</name>
    <dbReference type="NCBI Taxonomy" id="1295612"/>
    <lineage>
        <taxon>Bacteria</taxon>
        <taxon>Pseudomonadati</taxon>
        <taxon>Bacteroidota</taxon>
        <taxon>Sphingobacteriia</taxon>
        <taxon>Sphingobacteriales</taxon>
        <taxon>Sphingobacteriaceae</taxon>
        <taxon>Mucilaginibacter</taxon>
    </lineage>
</organism>
<protein>
    <submittedName>
        <fullName evidence="1">Uncharacterized protein</fullName>
    </submittedName>
</protein>
<comment type="caution">
    <text evidence="1">The sequence shown here is derived from an EMBL/GenBank/DDBJ whole genome shotgun (WGS) entry which is preliminary data.</text>
</comment>
<evidence type="ECO:0000313" key="2">
    <source>
        <dbReference type="Proteomes" id="UP000244168"/>
    </source>
</evidence>
<reference evidence="1 2" key="1">
    <citation type="submission" date="2018-04" db="EMBL/GenBank/DDBJ databases">
        <title>Genomic Encyclopedia of Archaeal and Bacterial Type Strains, Phase II (KMG-II): from individual species to whole genera.</title>
        <authorList>
            <person name="Goeker M."/>
        </authorList>
    </citation>
    <scope>NUCLEOTIDE SEQUENCE [LARGE SCALE GENOMIC DNA]</scope>
    <source>
        <strain evidence="1 2">DSM 26809</strain>
    </source>
</reference>
<sequence length="78" mass="9066">MKNSDFYKYVNNISILVITTSGTLKRIYCPFNVYQKNAESEGCILSVEKIAILNNQICYIIDNQCQLYMNYIIIDDIL</sequence>
<dbReference type="EMBL" id="QAOQ01000011">
    <property type="protein sequence ID" value="PTQ92626.1"/>
    <property type="molecule type" value="Genomic_DNA"/>
</dbReference>
<evidence type="ECO:0000313" key="1">
    <source>
        <dbReference type="EMBL" id="PTQ92626.1"/>
    </source>
</evidence>
<accession>A0A2T5J4U7</accession>
<name>A0A2T5J4U7_9SPHI</name>
<gene>
    <name evidence="1" type="ORF">C8P68_1112</name>
</gene>
<keyword evidence="2" id="KW-1185">Reference proteome</keyword>
<proteinExistence type="predicted"/>
<dbReference type="Proteomes" id="UP000244168">
    <property type="component" value="Unassembled WGS sequence"/>
</dbReference>